<dbReference type="Gene3D" id="1.10.238.160">
    <property type="match status" value="1"/>
</dbReference>
<accession>A0A6I6A7Q6</accession>
<evidence type="ECO:0000313" key="1">
    <source>
        <dbReference type="EMBL" id="QGQ21209.1"/>
    </source>
</evidence>
<sequence>MNCNYDSCNENTRNNGNTLMEKKSEYIDTKELARELAVTPETLLMWSNKGKFPRPIKLSHKTRRWKRATVENFLNQKQIETKVG</sequence>
<dbReference type="AlphaFoldDB" id="A0A6I6A7Q6"/>
<reference evidence="1 2" key="1">
    <citation type="submission" date="2019-09" db="EMBL/GenBank/DDBJ databases">
        <title>Gimesia benthica sp. nov., a novel bacterium isolated from deep-sea water of the Northwest Indian Ocean.</title>
        <authorList>
            <person name="Dai X."/>
        </authorList>
    </citation>
    <scope>NUCLEOTIDE SEQUENCE [LARGE SCALE GENOMIC DNA]</scope>
    <source>
        <strain evidence="1 2">E7</strain>
    </source>
</reference>
<evidence type="ECO:0000313" key="2">
    <source>
        <dbReference type="Proteomes" id="UP000427281"/>
    </source>
</evidence>
<dbReference type="Proteomes" id="UP000427281">
    <property type="component" value="Chromosome"/>
</dbReference>
<dbReference type="EMBL" id="CP043930">
    <property type="protein sequence ID" value="QGQ21209.1"/>
    <property type="molecule type" value="Genomic_DNA"/>
</dbReference>
<name>A0A6I6A7Q6_9PLAN</name>
<dbReference type="InterPro" id="IPR009061">
    <property type="entry name" value="DNA-bd_dom_put_sf"/>
</dbReference>
<keyword evidence="2" id="KW-1185">Reference proteome</keyword>
<gene>
    <name evidence="1" type="ORF">F1728_00140</name>
</gene>
<dbReference type="SUPFAM" id="SSF46955">
    <property type="entry name" value="Putative DNA-binding domain"/>
    <property type="match status" value="1"/>
</dbReference>
<organism evidence="1 2">
    <name type="scientific">Gimesia benthica</name>
    <dbReference type="NCBI Taxonomy" id="2608982"/>
    <lineage>
        <taxon>Bacteria</taxon>
        <taxon>Pseudomonadati</taxon>
        <taxon>Planctomycetota</taxon>
        <taxon>Planctomycetia</taxon>
        <taxon>Planctomycetales</taxon>
        <taxon>Planctomycetaceae</taxon>
        <taxon>Gimesia</taxon>
    </lineage>
</organism>
<protein>
    <submittedName>
        <fullName evidence="1">MerR family transcriptional regulator</fullName>
    </submittedName>
</protein>
<dbReference type="KEGG" id="gim:F1728_00140"/>
<proteinExistence type="predicted"/>